<organism evidence="1">
    <name type="scientific">bioreactor metagenome</name>
    <dbReference type="NCBI Taxonomy" id="1076179"/>
    <lineage>
        <taxon>unclassified sequences</taxon>
        <taxon>metagenomes</taxon>
        <taxon>ecological metagenomes</taxon>
    </lineage>
</organism>
<name>A0A645E701_9ZZZZ</name>
<dbReference type="EMBL" id="VSSQ01043868">
    <property type="protein sequence ID" value="MPM97614.1"/>
    <property type="molecule type" value="Genomic_DNA"/>
</dbReference>
<protein>
    <submittedName>
        <fullName evidence="1">Uncharacterized protein</fullName>
    </submittedName>
</protein>
<accession>A0A645E701</accession>
<evidence type="ECO:0000313" key="1">
    <source>
        <dbReference type="EMBL" id="MPM97614.1"/>
    </source>
</evidence>
<proteinExistence type="predicted"/>
<comment type="caution">
    <text evidence="1">The sequence shown here is derived from an EMBL/GenBank/DDBJ whole genome shotgun (WGS) entry which is preliminary data.</text>
</comment>
<sequence length="43" mass="5112">MVKLFLILLNSVIKTFRFDGFIHLYVTIIQLNDLVPDNISHFY</sequence>
<reference evidence="1" key="1">
    <citation type="submission" date="2019-08" db="EMBL/GenBank/DDBJ databases">
        <authorList>
            <person name="Kucharzyk K."/>
            <person name="Murdoch R.W."/>
            <person name="Higgins S."/>
            <person name="Loffler F."/>
        </authorList>
    </citation>
    <scope>NUCLEOTIDE SEQUENCE</scope>
</reference>
<gene>
    <name evidence="1" type="ORF">SDC9_144789</name>
</gene>
<dbReference type="AlphaFoldDB" id="A0A645E701"/>